<sequence>KTESKSECPPRKEFSKLSHAPTPRAACPAPRAAGSNEPGFKAYSTILHLAFKSMVIPSTTVLLSPS</sequence>
<name>A0A392TL96_9FABA</name>
<organism evidence="2 3">
    <name type="scientific">Trifolium medium</name>
    <dbReference type="NCBI Taxonomy" id="97028"/>
    <lineage>
        <taxon>Eukaryota</taxon>
        <taxon>Viridiplantae</taxon>
        <taxon>Streptophyta</taxon>
        <taxon>Embryophyta</taxon>
        <taxon>Tracheophyta</taxon>
        <taxon>Spermatophyta</taxon>
        <taxon>Magnoliopsida</taxon>
        <taxon>eudicotyledons</taxon>
        <taxon>Gunneridae</taxon>
        <taxon>Pentapetalae</taxon>
        <taxon>rosids</taxon>
        <taxon>fabids</taxon>
        <taxon>Fabales</taxon>
        <taxon>Fabaceae</taxon>
        <taxon>Papilionoideae</taxon>
        <taxon>50 kb inversion clade</taxon>
        <taxon>NPAAA clade</taxon>
        <taxon>Hologalegina</taxon>
        <taxon>IRL clade</taxon>
        <taxon>Trifolieae</taxon>
        <taxon>Trifolium</taxon>
    </lineage>
</organism>
<accession>A0A392TL96</accession>
<dbReference type="EMBL" id="LXQA010586555">
    <property type="protein sequence ID" value="MCI60705.1"/>
    <property type="molecule type" value="Genomic_DNA"/>
</dbReference>
<reference evidence="2 3" key="1">
    <citation type="journal article" date="2018" name="Front. Plant Sci.">
        <title>Red Clover (Trifolium pratense) and Zigzag Clover (T. medium) - A Picture of Genomic Similarities and Differences.</title>
        <authorList>
            <person name="Dluhosova J."/>
            <person name="Istvanek J."/>
            <person name="Nedelnik J."/>
            <person name="Repkova J."/>
        </authorList>
    </citation>
    <scope>NUCLEOTIDE SEQUENCE [LARGE SCALE GENOMIC DNA]</scope>
    <source>
        <strain evidence="3">cv. 10/8</strain>
        <tissue evidence="2">Leaf</tissue>
    </source>
</reference>
<evidence type="ECO:0000256" key="1">
    <source>
        <dbReference type="SAM" id="MobiDB-lite"/>
    </source>
</evidence>
<protein>
    <submittedName>
        <fullName evidence="2">Uncharacterized protein</fullName>
    </submittedName>
</protein>
<feature type="region of interest" description="Disordered" evidence="1">
    <location>
        <begin position="1"/>
        <end position="36"/>
    </location>
</feature>
<comment type="caution">
    <text evidence="2">The sequence shown here is derived from an EMBL/GenBank/DDBJ whole genome shotgun (WGS) entry which is preliminary data.</text>
</comment>
<dbReference type="AlphaFoldDB" id="A0A392TL96"/>
<proteinExistence type="predicted"/>
<feature type="compositionally biased region" description="Low complexity" evidence="1">
    <location>
        <begin position="20"/>
        <end position="33"/>
    </location>
</feature>
<feature type="compositionally biased region" description="Basic and acidic residues" evidence="1">
    <location>
        <begin position="1"/>
        <end position="16"/>
    </location>
</feature>
<evidence type="ECO:0000313" key="2">
    <source>
        <dbReference type="EMBL" id="MCI60705.1"/>
    </source>
</evidence>
<feature type="non-terminal residue" evidence="2">
    <location>
        <position position="1"/>
    </location>
</feature>
<keyword evidence="3" id="KW-1185">Reference proteome</keyword>
<evidence type="ECO:0000313" key="3">
    <source>
        <dbReference type="Proteomes" id="UP000265520"/>
    </source>
</evidence>
<dbReference type="Proteomes" id="UP000265520">
    <property type="component" value="Unassembled WGS sequence"/>
</dbReference>